<comment type="caution">
    <text evidence="5">The sequence shown here is derived from an EMBL/GenBank/DDBJ whole genome shotgun (WGS) entry which is preliminary data.</text>
</comment>
<dbReference type="GO" id="GO:0004553">
    <property type="term" value="F:hydrolase activity, hydrolyzing O-glycosyl compounds"/>
    <property type="evidence" value="ECO:0007669"/>
    <property type="project" value="InterPro"/>
</dbReference>
<dbReference type="PANTHER" id="PTHR30480">
    <property type="entry name" value="BETA-HEXOSAMINIDASE-RELATED"/>
    <property type="match status" value="1"/>
</dbReference>
<dbReference type="InterPro" id="IPR001764">
    <property type="entry name" value="Glyco_hydro_3_N"/>
</dbReference>
<dbReference type="PANTHER" id="PTHR30480:SF16">
    <property type="entry name" value="GLYCOSIDE HYDROLASE FAMILY 3 DOMAIN PROTEIN"/>
    <property type="match status" value="1"/>
</dbReference>
<evidence type="ECO:0000256" key="2">
    <source>
        <dbReference type="ARBA" id="ARBA00022801"/>
    </source>
</evidence>
<comment type="similarity">
    <text evidence="1">Belongs to the glycosyl hydrolase 3 family.</text>
</comment>
<dbReference type="SUPFAM" id="SSF51445">
    <property type="entry name" value="(Trans)glycosidases"/>
    <property type="match status" value="1"/>
</dbReference>
<proteinExistence type="inferred from homology"/>
<gene>
    <name evidence="5" type="ORF">ENO08_08720</name>
</gene>
<dbReference type="AlphaFoldDB" id="A0A7V2AWF7"/>
<keyword evidence="3" id="KW-0326">Glycosidase</keyword>
<dbReference type="Proteomes" id="UP000886069">
    <property type="component" value="Unassembled WGS sequence"/>
</dbReference>
<accession>A0A7V2AWF7</accession>
<dbReference type="Gene3D" id="3.20.20.300">
    <property type="entry name" value="Glycoside hydrolase, family 3, N-terminal domain"/>
    <property type="match status" value="1"/>
</dbReference>
<dbReference type="GO" id="GO:0005975">
    <property type="term" value="P:carbohydrate metabolic process"/>
    <property type="evidence" value="ECO:0007669"/>
    <property type="project" value="InterPro"/>
</dbReference>
<evidence type="ECO:0000256" key="1">
    <source>
        <dbReference type="ARBA" id="ARBA00005336"/>
    </source>
</evidence>
<protein>
    <submittedName>
        <fullName evidence="5">Glycoside hydrolase family 3 protein</fullName>
    </submittedName>
</protein>
<sequence>MPVTLSQLAPQLVVGLEGLEITESERRLLRSAPPAGVILFARNVSSADQLKSLTRDVISTIAGASGIAPLVAADHEGGRISVLSRAIGTPPSQLATARTGDLDLCRRVYGETARRMAACGVNVMLGPVADVNTEPDNPVIGTRSFGRDPAAVAVL</sequence>
<feature type="non-terminal residue" evidence="5">
    <location>
        <position position="155"/>
    </location>
</feature>
<name>A0A7V2AWF7_UNCEI</name>
<reference evidence="5" key="1">
    <citation type="journal article" date="2020" name="mSystems">
        <title>Genome- and Community-Level Interaction Insights into Carbon Utilization and Element Cycling Functions of Hydrothermarchaeota in Hydrothermal Sediment.</title>
        <authorList>
            <person name="Zhou Z."/>
            <person name="Liu Y."/>
            <person name="Xu W."/>
            <person name="Pan J."/>
            <person name="Luo Z.H."/>
            <person name="Li M."/>
        </authorList>
    </citation>
    <scope>NUCLEOTIDE SEQUENCE [LARGE SCALE GENOMIC DNA]</scope>
    <source>
        <strain evidence="5">SpSt-1233</strain>
    </source>
</reference>
<evidence type="ECO:0000259" key="4">
    <source>
        <dbReference type="Pfam" id="PF00933"/>
    </source>
</evidence>
<dbReference type="EMBL" id="DSEC01000625">
    <property type="protein sequence ID" value="HER44526.1"/>
    <property type="molecule type" value="Genomic_DNA"/>
</dbReference>
<evidence type="ECO:0000256" key="3">
    <source>
        <dbReference type="ARBA" id="ARBA00023295"/>
    </source>
</evidence>
<dbReference type="GO" id="GO:0009254">
    <property type="term" value="P:peptidoglycan turnover"/>
    <property type="evidence" value="ECO:0007669"/>
    <property type="project" value="TreeGrafter"/>
</dbReference>
<dbReference type="InterPro" id="IPR036962">
    <property type="entry name" value="Glyco_hydro_3_N_sf"/>
</dbReference>
<organism evidence="5">
    <name type="scientific">Eiseniibacteriota bacterium</name>
    <dbReference type="NCBI Taxonomy" id="2212470"/>
    <lineage>
        <taxon>Bacteria</taxon>
        <taxon>Candidatus Eiseniibacteriota</taxon>
    </lineage>
</organism>
<dbReference type="InterPro" id="IPR017853">
    <property type="entry name" value="GH"/>
</dbReference>
<feature type="domain" description="Glycoside hydrolase family 3 N-terminal" evidence="4">
    <location>
        <begin position="20"/>
        <end position="153"/>
    </location>
</feature>
<evidence type="ECO:0000313" key="5">
    <source>
        <dbReference type="EMBL" id="HER44526.1"/>
    </source>
</evidence>
<keyword evidence="2 5" id="KW-0378">Hydrolase</keyword>
<dbReference type="Pfam" id="PF00933">
    <property type="entry name" value="Glyco_hydro_3"/>
    <property type="match status" value="1"/>
</dbReference>
<dbReference type="InterPro" id="IPR050226">
    <property type="entry name" value="NagZ_Beta-hexosaminidase"/>
</dbReference>